<proteinExistence type="predicted"/>
<dbReference type="Gene3D" id="3.40.50.10140">
    <property type="entry name" value="Toll/interleukin-1 receptor homology (TIR) domain"/>
    <property type="match status" value="1"/>
</dbReference>
<name>A0A367QST0_9NOSO</name>
<evidence type="ECO:0000313" key="2">
    <source>
        <dbReference type="Proteomes" id="UP000252107"/>
    </source>
</evidence>
<gene>
    <name evidence="1" type="ORF">A6770_02180</name>
</gene>
<comment type="caution">
    <text evidence="1">The sequence shown here is derived from an EMBL/GenBank/DDBJ whole genome shotgun (WGS) entry which is preliminary data.</text>
</comment>
<dbReference type="EMBL" id="LXQD01000306">
    <property type="protein sequence ID" value="RCJ26999.1"/>
    <property type="molecule type" value="Genomic_DNA"/>
</dbReference>
<dbReference type="SUPFAM" id="SSF56300">
    <property type="entry name" value="Metallo-dependent phosphatases"/>
    <property type="match status" value="1"/>
</dbReference>
<dbReference type="InterPro" id="IPR035897">
    <property type="entry name" value="Toll_tir_struct_dom_sf"/>
</dbReference>
<accession>A0A367QST0</accession>
<protein>
    <submittedName>
        <fullName evidence="1">Uncharacterized protein</fullName>
    </submittedName>
</protein>
<evidence type="ECO:0000313" key="1">
    <source>
        <dbReference type="EMBL" id="RCJ26999.1"/>
    </source>
</evidence>
<dbReference type="Proteomes" id="UP000252107">
    <property type="component" value="Unassembled WGS sequence"/>
</dbReference>
<dbReference type="SUPFAM" id="SSF52200">
    <property type="entry name" value="Toll/Interleukin receptor TIR domain"/>
    <property type="match status" value="1"/>
</dbReference>
<dbReference type="Gene3D" id="3.60.21.10">
    <property type="match status" value="1"/>
</dbReference>
<organism evidence="1 2">
    <name type="scientific">Nostoc minutum NIES-26</name>
    <dbReference type="NCBI Taxonomy" id="1844469"/>
    <lineage>
        <taxon>Bacteria</taxon>
        <taxon>Bacillati</taxon>
        <taxon>Cyanobacteriota</taxon>
        <taxon>Cyanophyceae</taxon>
        <taxon>Nostocales</taxon>
        <taxon>Nostocaceae</taxon>
        <taxon>Nostoc</taxon>
    </lineage>
</organism>
<keyword evidence="2" id="KW-1185">Reference proteome</keyword>
<dbReference type="AlphaFoldDB" id="A0A367QST0"/>
<reference evidence="1" key="1">
    <citation type="submission" date="2016-04" db="EMBL/GenBank/DDBJ databases">
        <authorList>
            <person name="Tabuchi Yagui T.R."/>
        </authorList>
    </citation>
    <scope>NUCLEOTIDE SEQUENCE [LARGE SCALE GENOMIC DNA]</scope>
    <source>
        <strain evidence="1">NIES-26</strain>
    </source>
</reference>
<sequence length="800" mass="92380">MGIIKIIHISDVLIGLPDTDVNSRVNHIQQAANNFELYNSDYLVISGNITHDGNARSFDQAREFINRIASILLTRDGQNIRLNRVVIVPGQNDVAEPAISETHYSNFKSFHDNLFEQEISEQRCEEFKYDRALVRELKDITIIGTCCWKNSSDGEIDGISERRIKPIYKAADSQISSLKYANITPTILVTAETPSQAWSSTQLYDQRLQELLINNLKITVNLFGSGNASCINPEPFSFKHISIGTGYKANREIWPLRMNLIEIDKFDINSQTTQKIKVTGLQRGGNIIPWQREEFFNQPLKNYQKIPLNINYHWKDDDLCIELLEIIEAKNVGFRPGIVFVKGFPGSVKETIFQHYQKIINIKNQELFVIGGRLNNYGNLDNESLYTNNNEQLGYRNEFSRIQRILEDFNTNHNSLIKRVIVLYDFALANTPNSEIAQALSQVRYDLSSFRDSTIVYITEPLGLTTDFESHCIEVLELTTFPDCLNKLVEQYCYQIPVITEQINCLAGGYFEFSNLLLQESKKIFNRWSGSEPINRKTSEKLIEQTINNSRSIQERSKSFRKTIEKNLGGTQVFRYIQKLVRTNISTQERSFHERLNSIYIRVPELRRELNSEIRDAALDVIDLLTEYNILENIFYEVDTYKLKLVIPFLIPVDIYDVFISFPASLRLEAEHLSYMLAEIAESEDKSINSWVFTQRIGETSSITERINEALRNSKNIIVLFEDRNFSSSYTEGEFSYWERYWRPRARNNDARCIPVALRGISTEIPYPFYAYDIIDASSGITRENATQIFNLLIPDDNSV</sequence>
<dbReference type="InterPro" id="IPR029052">
    <property type="entry name" value="Metallo-depent_PP-like"/>
</dbReference>